<dbReference type="Pfam" id="PF14200">
    <property type="entry name" value="RicinB_lectin_2"/>
    <property type="match status" value="1"/>
</dbReference>
<protein>
    <submittedName>
        <fullName evidence="2">RICIN domain-containing protein</fullName>
    </submittedName>
</protein>
<dbReference type="EMBL" id="JBHSDP010000008">
    <property type="protein sequence ID" value="MFC4327640.1"/>
    <property type="molecule type" value="Genomic_DNA"/>
</dbReference>
<gene>
    <name evidence="2" type="ORF">ACFPC0_07325</name>
</gene>
<comment type="caution">
    <text evidence="2">The sequence shown here is derived from an EMBL/GenBank/DDBJ whole genome shotgun (WGS) entry which is preliminary data.</text>
</comment>
<accession>A0ABV8TAJ4</accession>
<dbReference type="PROSITE" id="PS50231">
    <property type="entry name" value="RICIN_B_LECTIN"/>
    <property type="match status" value="1"/>
</dbReference>
<sequence>MGTAPAAHAAGDVWQYRNANTGLCLDSDAKGNVYTKSCGADNPYQKWQRAVLDGKVLLRNVATRRCLWVNPLKAEDKQLETDPTCANGALWWELVVDGTYRFVDPYSNKALDSNAKGSAYAKGYGSDNPYQQWRPTAATA</sequence>
<proteinExistence type="predicted"/>
<evidence type="ECO:0000313" key="3">
    <source>
        <dbReference type="Proteomes" id="UP001595824"/>
    </source>
</evidence>
<name>A0ABV8TAJ4_9ACTN</name>
<dbReference type="Proteomes" id="UP001595824">
    <property type="component" value="Unassembled WGS sequence"/>
</dbReference>
<dbReference type="CDD" id="cd23415">
    <property type="entry name" value="beta-trefoil_Ricin_AH"/>
    <property type="match status" value="1"/>
</dbReference>
<dbReference type="InterPro" id="IPR000772">
    <property type="entry name" value="Ricin_B_lectin"/>
</dbReference>
<dbReference type="RefSeq" id="WP_234021266.1">
    <property type="nucleotide sequence ID" value="NZ_JBHSDP010000008.1"/>
</dbReference>
<dbReference type="SUPFAM" id="SSF50370">
    <property type="entry name" value="Ricin B-like lectins"/>
    <property type="match status" value="1"/>
</dbReference>
<feature type="domain" description="Ricin B lectin" evidence="1">
    <location>
        <begin position="44"/>
        <end position="121"/>
    </location>
</feature>
<evidence type="ECO:0000313" key="2">
    <source>
        <dbReference type="EMBL" id="MFC4327640.1"/>
    </source>
</evidence>
<dbReference type="Gene3D" id="2.80.10.50">
    <property type="match status" value="1"/>
</dbReference>
<organism evidence="2 3">
    <name type="scientific">Streptomyces andamanensis</name>
    <dbReference type="NCBI Taxonomy" id="1565035"/>
    <lineage>
        <taxon>Bacteria</taxon>
        <taxon>Bacillati</taxon>
        <taxon>Actinomycetota</taxon>
        <taxon>Actinomycetes</taxon>
        <taxon>Kitasatosporales</taxon>
        <taxon>Streptomycetaceae</taxon>
        <taxon>Streptomyces</taxon>
    </lineage>
</organism>
<reference evidence="3" key="1">
    <citation type="journal article" date="2019" name="Int. J. Syst. Evol. Microbiol.">
        <title>The Global Catalogue of Microorganisms (GCM) 10K type strain sequencing project: providing services to taxonomists for standard genome sequencing and annotation.</title>
        <authorList>
            <consortium name="The Broad Institute Genomics Platform"/>
            <consortium name="The Broad Institute Genome Sequencing Center for Infectious Disease"/>
            <person name="Wu L."/>
            <person name="Ma J."/>
        </authorList>
    </citation>
    <scope>NUCLEOTIDE SEQUENCE [LARGE SCALE GENOMIC DNA]</scope>
    <source>
        <strain evidence="3">PCU 347</strain>
    </source>
</reference>
<keyword evidence="3" id="KW-1185">Reference proteome</keyword>
<dbReference type="InterPro" id="IPR035992">
    <property type="entry name" value="Ricin_B-like_lectins"/>
</dbReference>
<evidence type="ECO:0000259" key="1">
    <source>
        <dbReference type="Pfam" id="PF14200"/>
    </source>
</evidence>